<comment type="caution">
    <text evidence="11">The sequence shown here is derived from an EMBL/GenBank/DDBJ whole genome shotgun (WGS) entry which is preliminary data.</text>
</comment>
<sequence>MQFTKMHGLGNDYVFVDCTKESPANLPELAAALSDRHFGVGSDGLICICPSQQADFQMRMFNADGSEGAMCGNGIRCVGKFVYDRGMTRQTHLTIETLSGVKDLHLQIRAGKAVGATVDMGVPVLREEALVREINGKDFSFTAVSMGNPHAVALCAAPEALDLARIGPVMETDTAFPGGVNVEFAAVESPQRIRLRVWERGSGETLACGTGACATLAALAAQGLCRWQVTAALPGGELSLRWAEDGHIYMSGPAVTVFEGVYEDGTDQQ</sequence>
<dbReference type="NCBIfam" id="TIGR00652">
    <property type="entry name" value="DapF"/>
    <property type="match status" value="1"/>
</dbReference>
<dbReference type="PANTHER" id="PTHR31689">
    <property type="entry name" value="DIAMINOPIMELATE EPIMERASE, CHLOROPLASTIC"/>
    <property type="match status" value="1"/>
</dbReference>
<dbReference type="Proteomes" id="UP000823868">
    <property type="component" value="Unassembled WGS sequence"/>
</dbReference>
<dbReference type="GO" id="GO:0009089">
    <property type="term" value="P:lysine biosynthetic process via diaminopimelate"/>
    <property type="evidence" value="ECO:0007669"/>
    <property type="project" value="UniProtKB-UniRule"/>
</dbReference>
<dbReference type="InterPro" id="IPR018510">
    <property type="entry name" value="DAP_epimerase_AS"/>
</dbReference>
<comment type="subunit">
    <text evidence="9">Homodimer.</text>
</comment>
<dbReference type="FunFam" id="3.10.310.10:FF:000001">
    <property type="entry name" value="Diaminopimelate epimerase"/>
    <property type="match status" value="1"/>
</dbReference>
<feature type="binding site" evidence="9">
    <location>
        <position position="11"/>
    </location>
    <ligand>
        <name>substrate</name>
    </ligand>
</feature>
<comment type="caution">
    <text evidence="9">Lacks conserved residue(s) required for the propagation of feature annotation.</text>
</comment>
<dbReference type="HAMAP" id="MF_00197">
    <property type="entry name" value="DAP_epimerase"/>
    <property type="match status" value="1"/>
</dbReference>
<protein>
    <recommendedName>
        <fullName evidence="3 9">Diaminopimelate epimerase</fullName>
        <shortName evidence="9">DAP epimerase</shortName>
        <ecNumber evidence="3 9">5.1.1.7</ecNumber>
    </recommendedName>
    <alternativeName>
        <fullName evidence="9">PLP-independent amino acid racemase</fullName>
    </alternativeName>
</protein>
<dbReference type="GO" id="GO:0005829">
    <property type="term" value="C:cytosol"/>
    <property type="evidence" value="ECO:0007669"/>
    <property type="project" value="TreeGrafter"/>
</dbReference>
<feature type="site" description="Could be important to modulate the pK values of the two catalytic cysteine residues" evidence="9">
    <location>
        <position position="199"/>
    </location>
</feature>
<proteinExistence type="inferred from homology"/>
<feature type="binding site" evidence="9">
    <location>
        <position position="181"/>
    </location>
    <ligand>
        <name>substrate</name>
    </ligand>
</feature>
<comment type="similarity">
    <text evidence="2 9">Belongs to the diaminopimelate epimerase family.</text>
</comment>
<feature type="active site" description="Proton donor" evidence="9">
    <location>
        <position position="71"/>
    </location>
</feature>
<feature type="binding site" evidence="9">
    <location>
        <position position="148"/>
    </location>
    <ligand>
        <name>substrate</name>
    </ligand>
</feature>
<evidence type="ECO:0000256" key="10">
    <source>
        <dbReference type="PROSITE-ProRule" id="PRU10125"/>
    </source>
</evidence>
<feature type="binding site" evidence="9">
    <location>
        <begin position="199"/>
        <end position="200"/>
    </location>
    <ligand>
        <name>substrate</name>
    </ligand>
</feature>
<comment type="catalytic activity">
    <reaction evidence="8 9">
        <text>(2S,6S)-2,6-diaminopimelate = meso-2,6-diaminopimelate</text>
        <dbReference type="Rhea" id="RHEA:15393"/>
        <dbReference type="ChEBI" id="CHEBI:57609"/>
        <dbReference type="ChEBI" id="CHEBI:57791"/>
        <dbReference type="EC" id="5.1.1.7"/>
    </reaction>
</comment>
<feature type="active site" description="Proton acceptor" evidence="9">
    <location>
        <position position="208"/>
    </location>
</feature>
<dbReference type="AlphaFoldDB" id="A0A9D1Y983"/>
<keyword evidence="5 9" id="KW-0028">Amino-acid biosynthesis</keyword>
<organism evidence="11 12">
    <name type="scientific">Candidatus Flavonifractor merdigallinarum</name>
    <dbReference type="NCBI Taxonomy" id="2838589"/>
    <lineage>
        <taxon>Bacteria</taxon>
        <taxon>Bacillati</taxon>
        <taxon>Bacillota</taxon>
        <taxon>Clostridia</taxon>
        <taxon>Eubacteriales</taxon>
        <taxon>Oscillospiraceae</taxon>
        <taxon>Flavonifractor</taxon>
    </lineage>
</organism>
<dbReference type="PANTHER" id="PTHR31689:SF0">
    <property type="entry name" value="DIAMINOPIMELATE EPIMERASE"/>
    <property type="match status" value="1"/>
</dbReference>
<dbReference type="Gene3D" id="3.10.310.10">
    <property type="entry name" value="Diaminopimelate Epimerase, Chain A, domain 1"/>
    <property type="match status" value="2"/>
</dbReference>
<feature type="binding site" evidence="9">
    <location>
        <begin position="209"/>
        <end position="210"/>
    </location>
    <ligand>
        <name>substrate</name>
    </ligand>
</feature>
<feature type="active site" evidence="10">
    <location>
        <position position="71"/>
    </location>
</feature>
<keyword evidence="6 9" id="KW-0457">Lysine biosynthesis</keyword>
<dbReference type="InterPro" id="IPR001653">
    <property type="entry name" value="DAP_epimerase_DapF"/>
</dbReference>
<evidence type="ECO:0000256" key="3">
    <source>
        <dbReference type="ARBA" id="ARBA00013080"/>
    </source>
</evidence>
<evidence type="ECO:0000256" key="4">
    <source>
        <dbReference type="ARBA" id="ARBA00022490"/>
    </source>
</evidence>
<dbReference type="EC" id="5.1.1.7" evidence="3 9"/>
<evidence type="ECO:0000256" key="5">
    <source>
        <dbReference type="ARBA" id="ARBA00022605"/>
    </source>
</evidence>
<gene>
    <name evidence="9 11" type="primary">dapF</name>
    <name evidence="11" type="ORF">H9841_07355</name>
</gene>
<evidence type="ECO:0000313" key="12">
    <source>
        <dbReference type="Proteomes" id="UP000823868"/>
    </source>
</evidence>
<dbReference type="Pfam" id="PF01678">
    <property type="entry name" value="DAP_epimerase"/>
    <property type="match status" value="2"/>
</dbReference>
<accession>A0A9D1Y983</accession>
<feature type="binding site" evidence="9">
    <location>
        <position position="62"/>
    </location>
    <ligand>
        <name>substrate</name>
    </ligand>
</feature>
<evidence type="ECO:0000313" key="11">
    <source>
        <dbReference type="EMBL" id="HIY21697.1"/>
    </source>
</evidence>
<dbReference type="SUPFAM" id="SSF54506">
    <property type="entry name" value="Diaminopimelate epimerase-like"/>
    <property type="match status" value="1"/>
</dbReference>
<feature type="site" description="Could be important to modulate the pK values of the two catalytic cysteine residues" evidence="9">
    <location>
        <position position="150"/>
    </location>
</feature>
<keyword evidence="4 9" id="KW-0963">Cytoplasm</keyword>
<feature type="binding site" evidence="9">
    <location>
        <begin position="72"/>
        <end position="73"/>
    </location>
    <ligand>
        <name>substrate</name>
    </ligand>
</feature>
<name>A0A9D1Y983_9FIRM</name>
<dbReference type="GO" id="GO:0008837">
    <property type="term" value="F:diaminopimelate epimerase activity"/>
    <property type="evidence" value="ECO:0007669"/>
    <property type="project" value="UniProtKB-UniRule"/>
</dbReference>
<evidence type="ECO:0000256" key="1">
    <source>
        <dbReference type="ARBA" id="ARBA00005196"/>
    </source>
</evidence>
<evidence type="ECO:0000256" key="9">
    <source>
        <dbReference type="HAMAP-Rule" id="MF_00197"/>
    </source>
</evidence>
<dbReference type="PROSITE" id="PS01326">
    <property type="entry name" value="DAP_EPIMERASE"/>
    <property type="match status" value="1"/>
</dbReference>
<evidence type="ECO:0000256" key="6">
    <source>
        <dbReference type="ARBA" id="ARBA00023154"/>
    </source>
</evidence>
<evidence type="ECO:0000256" key="7">
    <source>
        <dbReference type="ARBA" id="ARBA00023235"/>
    </source>
</evidence>
<reference evidence="11" key="1">
    <citation type="journal article" date="2021" name="PeerJ">
        <title>Extensive microbial diversity within the chicken gut microbiome revealed by metagenomics and culture.</title>
        <authorList>
            <person name="Gilroy R."/>
            <person name="Ravi A."/>
            <person name="Getino M."/>
            <person name="Pursley I."/>
            <person name="Horton D.L."/>
            <person name="Alikhan N.F."/>
            <person name="Baker D."/>
            <person name="Gharbi K."/>
            <person name="Hall N."/>
            <person name="Watson M."/>
            <person name="Adriaenssens E.M."/>
            <person name="Foster-Nyarko E."/>
            <person name="Jarju S."/>
            <person name="Secka A."/>
            <person name="Antonio M."/>
            <person name="Oren A."/>
            <person name="Chaudhuri R.R."/>
            <person name="La Ragione R."/>
            <person name="Hildebrand F."/>
            <person name="Pallen M.J."/>
        </authorList>
    </citation>
    <scope>NUCLEOTIDE SEQUENCE</scope>
    <source>
        <strain evidence="11">ChiBcec16_6824</strain>
    </source>
</reference>
<reference evidence="11" key="2">
    <citation type="submission" date="2021-04" db="EMBL/GenBank/DDBJ databases">
        <authorList>
            <person name="Gilroy R."/>
        </authorList>
    </citation>
    <scope>NUCLEOTIDE SEQUENCE</scope>
    <source>
        <strain evidence="11">ChiBcec16_6824</strain>
    </source>
</reference>
<keyword evidence="7 9" id="KW-0413">Isomerase</keyword>
<comment type="pathway">
    <text evidence="1 9">Amino-acid biosynthesis; L-lysine biosynthesis via DAP pathway; DL-2,6-diaminopimelate from LL-2,6-diaminopimelate: step 1/1.</text>
</comment>
<evidence type="ECO:0000256" key="2">
    <source>
        <dbReference type="ARBA" id="ARBA00010219"/>
    </source>
</evidence>
<comment type="function">
    <text evidence="9">Catalyzes the stereoinversion of LL-2,6-diaminopimelate (L,L-DAP) to meso-diaminopimelate (meso-DAP), a precursor of L-lysine and an essential component of the bacterial peptidoglycan.</text>
</comment>
<dbReference type="EMBL" id="DXDX01000136">
    <property type="protein sequence ID" value="HIY21697.1"/>
    <property type="molecule type" value="Genomic_DNA"/>
</dbReference>
<comment type="subcellular location">
    <subcellularLocation>
        <location evidence="9">Cytoplasm</location>
    </subcellularLocation>
</comment>
<evidence type="ECO:0000256" key="8">
    <source>
        <dbReference type="ARBA" id="ARBA00051712"/>
    </source>
</evidence>